<keyword evidence="1" id="KW-0732">Signal</keyword>
<feature type="signal peptide" evidence="1">
    <location>
        <begin position="1"/>
        <end position="22"/>
    </location>
</feature>
<evidence type="ECO:0000313" key="2">
    <source>
        <dbReference type="EMBL" id="KZP30596.1"/>
    </source>
</evidence>
<proteinExistence type="predicted"/>
<name>A0A166TGP0_9AGAM</name>
<sequence length="81" mass="8780">MAGPYRCLLGACLSVLRGSAWSSRIYSINYSRAINTHPQQGPDGQVEQLELVPPIRSMSRCGGNLGLPAGAMRDTESCVQW</sequence>
<keyword evidence="3" id="KW-1185">Reference proteome</keyword>
<dbReference type="EMBL" id="KV417493">
    <property type="protein sequence ID" value="KZP30596.1"/>
    <property type="molecule type" value="Genomic_DNA"/>
</dbReference>
<gene>
    <name evidence="2" type="ORF">FIBSPDRAFT_850490</name>
</gene>
<evidence type="ECO:0000256" key="1">
    <source>
        <dbReference type="SAM" id="SignalP"/>
    </source>
</evidence>
<dbReference type="Proteomes" id="UP000076532">
    <property type="component" value="Unassembled WGS sequence"/>
</dbReference>
<dbReference type="AlphaFoldDB" id="A0A166TGP0"/>
<protein>
    <recommendedName>
        <fullName evidence="4">Secreted protein</fullName>
    </recommendedName>
</protein>
<evidence type="ECO:0008006" key="4">
    <source>
        <dbReference type="Google" id="ProtNLM"/>
    </source>
</evidence>
<feature type="chain" id="PRO_5007880063" description="Secreted protein" evidence="1">
    <location>
        <begin position="23"/>
        <end position="81"/>
    </location>
</feature>
<accession>A0A166TGP0</accession>
<reference evidence="2 3" key="1">
    <citation type="journal article" date="2016" name="Mol. Biol. Evol.">
        <title>Comparative Genomics of Early-Diverging Mushroom-Forming Fungi Provides Insights into the Origins of Lignocellulose Decay Capabilities.</title>
        <authorList>
            <person name="Nagy L.G."/>
            <person name="Riley R."/>
            <person name="Tritt A."/>
            <person name="Adam C."/>
            <person name="Daum C."/>
            <person name="Floudas D."/>
            <person name="Sun H."/>
            <person name="Yadav J.S."/>
            <person name="Pangilinan J."/>
            <person name="Larsson K.H."/>
            <person name="Matsuura K."/>
            <person name="Barry K."/>
            <person name="Labutti K."/>
            <person name="Kuo R."/>
            <person name="Ohm R.A."/>
            <person name="Bhattacharya S.S."/>
            <person name="Shirouzu T."/>
            <person name="Yoshinaga Y."/>
            <person name="Martin F.M."/>
            <person name="Grigoriev I.V."/>
            <person name="Hibbett D.S."/>
        </authorList>
    </citation>
    <scope>NUCLEOTIDE SEQUENCE [LARGE SCALE GENOMIC DNA]</scope>
    <source>
        <strain evidence="2 3">CBS 109695</strain>
    </source>
</reference>
<organism evidence="2 3">
    <name type="scientific">Athelia psychrophila</name>
    <dbReference type="NCBI Taxonomy" id="1759441"/>
    <lineage>
        <taxon>Eukaryota</taxon>
        <taxon>Fungi</taxon>
        <taxon>Dikarya</taxon>
        <taxon>Basidiomycota</taxon>
        <taxon>Agaricomycotina</taxon>
        <taxon>Agaricomycetes</taxon>
        <taxon>Agaricomycetidae</taxon>
        <taxon>Atheliales</taxon>
        <taxon>Atheliaceae</taxon>
        <taxon>Athelia</taxon>
    </lineage>
</organism>
<evidence type="ECO:0000313" key="3">
    <source>
        <dbReference type="Proteomes" id="UP000076532"/>
    </source>
</evidence>